<organism evidence="1 2">
    <name type="scientific">Sorangium cellulosum</name>
    <name type="common">Polyangium cellulosum</name>
    <dbReference type="NCBI Taxonomy" id="56"/>
    <lineage>
        <taxon>Bacteria</taxon>
        <taxon>Pseudomonadati</taxon>
        <taxon>Myxococcota</taxon>
        <taxon>Polyangia</taxon>
        <taxon>Polyangiales</taxon>
        <taxon>Polyangiaceae</taxon>
        <taxon>Sorangium</taxon>
    </lineage>
</organism>
<dbReference type="SUPFAM" id="SSF53756">
    <property type="entry name" value="UDP-Glycosyltransferase/glycogen phosphorylase"/>
    <property type="match status" value="1"/>
</dbReference>
<proteinExistence type="predicted"/>
<dbReference type="PANTHER" id="PTHR21015">
    <property type="entry name" value="UDP-N-ACETYLGLUCOSAMINE--N-ACETYLMURAMYL-(PENTAPEPTIDE) PYROPHOSPHORYL-UNDECAPRENOL N-ACETYLGLUCOSAMINE TRANSFERASE 1"/>
    <property type="match status" value="1"/>
</dbReference>
<dbReference type="GO" id="GO:0016757">
    <property type="term" value="F:glycosyltransferase activity"/>
    <property type="evidence" value="ECO:0007669"/>
    <property type="project" value="TreeGrafter"/>
</dbReference>
<evidence type="ECO:0000313" key="2">
    <source>
        <dbReference type="Proteomes" id="UP000238348"/>
    </source>
</evidence>
<name>A0A2L0EL61_SORCE</name>
<dbReference type="AlphaFoldDB" id="A0A2L0EL61"/>
<keyword evidence="1" id="KW-0808">Transferase</keyword>
<dbReference type="EMBL" id="CP012673">
    <property type="protein sequence ID" value="AUX40027.1"/>
    <property type="molecule type" value="Genomic_DNA"/>
</dbReference>
<reference evidence="1 2" key="1">
    <citation type="submission" date="2015-09" db="EMBL/GenBank/DDBJ databases">
        <title>Sorangium comparison.</title>
        <authorList>
            <person name="Zaburannyi N."/>
            <person name="Bunk B."/>
            <person name="Overmann J."/>
            <person name="Mueller R."/>
        </authorList>
    </citation>
    <scope>NUCLEOTIDE SEQUENCE [LARGE SCALE GENOMIC DNA]</scope>
    <source>
        <strain evidence="1 2">So ce26</strain>
    </source>
</reference>
<gene>
    <name evidence="1" type="primary">rfaG</name>
    <name evidence="1" type="ORF">SOCE26_014220</name>
</gene>
<protein>
    <submittedName>
        <fullName evidence="1">Glycosyltransferase</fullName>
    </submittedName>
</protein>
<accession>A0A2L0EL61</accession>
<dbReference type="Pfam" id="PF13528">
    <property type="entry name" value="Glyco_trans_1_3"/>
    <property type="match status" value="1"/>
</dbReference>
<dbReference type="Gene3D" id="3.40.50.2000">
    <property type="entry name" value="Glycogen Phosphorylase B"/>
    <property type="match status" value="2"/>
</dbReference>
<sequence>MRSRVARIGYYVHGRGRGHASRALAVAGALREAGHELRIYGGGQAADLLGGLPEHRAVRPIYPGVRGVIELPRRVAKELVEQAGFRPDAIVSDGDVPSLLAARALGIPAVALGHDLVFARCRLPEGLPRLRVLACQRTTWASRRARYAVAVHFLPTEPIVPGTIVARPALRRPPAGAGHGVAPGAVVCYFRDRNARAATELVAAGGRGVIAFGDPDLRVPGVLAKPFDSRDFLAHLASASAVVTSAGSNVLAECVLAGKPVLALHAEHDHEQALNAILAERASVAVASSFASLSPRVVARFFDRVRAADFARVDLERALPSAPSAVRALLDEARASV</sequence>
<dbReference type="Proteomes" id="UP000238348">
    <property type="component" value="Chromosome"/>
</dbReference>
<dbReference type="PANTHER" id="PTHR21015:SF22">
    <property type="entry name" value="GLYCOSYLTRANSFERASE"/>
    <property type="match status" value="1"/>
</dbReference>
<evidence type="ECO:0000313" key="1">
    <source>
        <dbReference type="EMBL" id="AUX40027.1"/>
    </source>
</evidence>